<sequence length="319" mass="33749">MGRLLTTRIVQIPVILLVVSVLTFWLIQVVPGDPGRNALGQYATAEQVAAWDAANGLTGPVIERYLHWLGGFVTGDWGSSFLFHVPARGFILARLANSFLLGLLAFVIMVPLAILLGALQAYREGRRSDRAITIGLMSVSAMPEFVIGVLLLVVFAVAIPVVPVQASGAVGDGIGATLSVMVLPAITLAIASLAVLTRMVRTGTLATIDSAYHRTAVLKGLGSWRTLRRHVVRNALVPTIPLLGIYLGGLLGGSAIVETLFNYPGLGAAIVSAAERKDVVLLTDAIIVTGAVSLLALLLADVLLILIDPRIRFERGADR</sequence>
<reference evidence="9 10" key="1">
    <citation type="submission" date="2014-11" db="EMBL/GenBank/DDBJ databases">
        <title>Genome sequence of Microbacterium mangrovi MUSC 115(T).</title>
        <authorList>
            <person name="Lee L.-H."/>
        </authorList>
    </citation>
    <scope>NUCLEOTIDE SEQUENCE [LARGE SCALE GENOMIC DNA]</scope>
    <source>
        <strain evidence="9 10">MUSC 115</strain>
    </source>
</reference>
<dbReference type="EMBL" id="JTDK01000013">
    <property type="protein sequence ID" value="KHK96710.1"/>
    <property type="molecule type" value="Genomic_DNA"/>
</dbReference>
<dbReference type="Proteomes" id="UP000031030">
    <property type="component" value="Unassembled WGS sequence"/>
</dbReference>
<feature type="transmembrane region" description="Helical" evidence="7">
    <location>
        <begin position="174"/>
        <end position="196"/>
    </location>
</feature>
<dbReference type="InterPro" id="IPR045621">
    <property type="entry name" value="BPD_transp_1_N"/>
</dbReference>
<protein>
    <submittedName>
        <fullName evidence="9">ABC transporter permease</fullName>
    </submittedName>
</protein>
<feature type="transmembrane region" description="Helical" evidence="7">
    <location>
        <begin position="131"/>
        <end position="162"/>
    </location>
</feature>
<organism evidence="9 10">
    <name type="scientific">Microbacterium mangrovi</name>
    <dbReference type="NCBI Taxonomy" id="1348253"/>
    <lineage>
        <taxon>Bacteria</taxon>
        <taxon>Bacillati</taxon>
        <taxon>Actinomycetota</taxon>
        <taxon>Actinomycetes</taxon>
        <taxon>Micrococcales</taxon>
        <taxon>Microbacteriaceae</taxon>
        <taxon>Microbacterium</taxon>
    </lineage>
</organism>
<gene>
    <name evidence="9" type="ORF">LK09_14130</name>
</gene>
<dbReference type="CDD" id="cd06261">
    <property type="entry name" value="TM_PBP2"/>
    <property type="match status" value="1"/>
</dbReference>
<dbReference type="Pfam" id="PF19300">
    <property type="entry name" value="BPD_transp_1_N"/>
    <property type="match status" value="1"/>
</dbReference>
<feature type="domain" description="ABC transmembrane type-1" evidence="8">
    <location>
        <begin position="95"/>
        <end position="307"/>
    </location>
</feature>
<keyword evidence="4 7" id="KW-0812">Transmembrane</keyword>
<dbReference type="Pfam" id="PF00528">
    <property type="entry name" value="BPD_transp_1"/>
    <property type="match status" value="1"/>
</dbReference>
<feature type="transmembrane region" description="Helical" evidence="7">
    <location>
        <begin position="235"/>
        <end position="257"/>
    </location>
</feature>
<evidence type="ECO:0000256" key="5">
    <source>
        <dbReference type="ARBA" id="ARBA00022989"/>
    </source>
</evidence>
<keyword evidence="5 7" id="KW-1133">Transmembrane helix</keyword>
<keyword evidence="6 7" id="KW-0472">Membrane</keyword>
<dbReference type="SUPFAM" id="SSF161098">
    <property type="entry name" value="MetI-like"/>
    <property type="match status" value="1"/>
</dbReference>
<evidence type="ECO:0000256" key="6">
    <source>
        <dbReference type="ARBA" id="ARBA00023136"/>
    </source>
</evidence>
<feature type="transmembrane region" description="Helical" evidence="7">
    <location>
        <begin position="285"/>
        <end position="307"/>
    </location>
</feature>
<evidence type="ECO:0000259" key="8">
    <source>
        <dbReference type="PROSITE" id="PS50928"/>
    </source>
</evidence>
<dbReference type="PANTHER" id="PTHR43163">
    <property type="entry name" value="DIPEPTIDE TRANSPORT SYSTEM PERMEASE PROTEIN DPPB-RELATED"/>
    <property type="match status" value="1"/>
</dbReference>
<feature type="transmembrane region" description="Helical" evidence="7">
    <location>
        <begin position="12"/>
        <end position="30"/>
    </location>
</feature>
<dbReference type="GO" id="GO:0005886">
    <property type="term" value="C:plasma membrane"/>
    <property type="evidence" value="ECO:0007669"/>
    <property type="project" value="UniProtKB-SubCell"/>
</dbReference>
<evidence type="ECO:0000256" key="1">
    <source>
        <dbReference type="ARBA" id="ARBA00004651"/>
    </source>
</evidence>
<evidence type="ECO:0000313" key="9">
    <source>
        <dbReference type="EMBL" id="KHK96710.1"/>
    </source>
</evidence>
<keyword evidence="2 7" id="KW-0813">Transport</keyword>
<accession>A0A0B1ZZR4</accession>
<dbReference type="InterPro" id="IPR035906">
    <property type="entry name" value="MetI-like_sf"/>
</dbReference>
<evidence type="ECO:0000256" key="3">
    <source>
        <dbReference type="ARBA" id="ARBA00022475"/>
    </source>
</evidence>
<dbReference type="STRING" id="1348253.LK09_14130"/>
<dbReference type="InterPro" id="IPR000515">
    <property type="entry name" value="MetI-like"/>
</dbReference>
<name>A0A0B1ZZR4_9MICO</name>
<proteinExistence type="inferred from homology"/>
<dbReference type="PANTHER" id="PTHR43163:SF3">
    <property type="entry name" value="PEPTIDE ABC TRANSPORTER PERMEASE PROTEIN"/>
    <property type="match status" value="1"/>
</dbReference>
<evidence type="ECO:0000256" key="7">
    <source>
        <dbReference type="RuleBase" id="RU363032"/>
    </source>
</evidence>
<comment type="similarity">
    <text evidence="7">Belongs to the binding-protein-dependent transport system permease family.</text>
</comment>
<keyword evidence="10" id="KW-1185">Reference proteome</keyword>
<comment type="subcellular location">
    <subcellularLocation>
        <location evidence="1 7">Cell membrane</location>
        <topology evidence="1 7">Multi-pass membrane protein</topology>
    </subcellularLocation>
</comment>
<comment type="caution">
    <text evidence="9">The sequence shown here is derived from an EMBL/GenBank/DDBJ whole genome shotgun (WGS) entry which is preliminary data.</text>
</comment>
<evidence type="ECO:0000256" key="2">
    <source>
        <dbReference type="ARBA" id="ARBA00022448"/>
    </source>
</evidence>
<feature type="transmembrane region" description="Helical" evidence="7">
    <location>
        <begin position="99"/>
        <end position="119"/>
    </location>
</feature>
<keyword evidence="3" id="KW-1003">Cell membrane</keyword>
<evidence type="ECO:0000313" key="10">
    <source>
        <dbReference type="Proteomes" id="UP000031030"/>
    </source>
</evidence>
<dbReference type="GO" id="GO:0055085">
    <property type="term" value="P:transmembrane transport"/>
    <property type="evidence" value="ECO:0007669"/>
    <property type="project" value="InterPro"/>
</dbReference>
<dbReference type="AlphaFoldDB" id="A0A0B1ZZR4"/>
<evidence type="ECO:0000256" key="4">
    <source>
        <dbReference type="ARBA" id="ARBA00022692"/>
    </source>
</evidence>
<dbReference type="Gene3D" id="1.10.3720.10">
    <property type="entry name" value="MetI-like"/>
    <property type="match status" value="1"/>
</dbReference>
<dbReference type="PROSITE" id="PS50928">
    <property type="entry name" value="ABC_TM1"/>
    <property type="match status" value="1"/>
</dbReference>